<dbReference type="InterPro" id="IPR032609">
    <property type="entry name" value="DUF4893"/>
</dbReference>
<dbReference type="EMBL" id="JACIJF010000008">
    <property type="protein sequence ID" value="MBB5711559.1"/>
    <property type="molecule type" value="Genomic_DNA"/>
</dbReference>
<gene>
    <name evidence="2" type="ORF">FHT02_002805</name>
</gene>
<proteinExistence type="predicted"/>
<dbReference type="PROSITE" id="PS51257">
    <property type="entry name" value="PROKAR_LIPOPROTEIN"/>
    <property type="match status" value="1"/>
</dbReference>
<organism evidence="2 3">
    <name type="scientific">Sphingomonas xinjiangensis</name>
    <dbReference type="NCBI Taxonomy" id="643568"/>
    <lineage>
        <taxon>Bacteria</taxon>
        <taxon>Pseudomonadati</taxon>
        <taxon>Pseudomonadota</taxon>
        <taxon>Alphaproteobacteria</taxon>
        <taxon>Sphingomonadales</taxon>
        <taxon>Sphingomonadaceae</taxon>
        <taxon>Sphingomonas</taxon>
    </lineage>
</organism>
<protein>
    <recommendedName>
        <fullName evidence="4">DUF4893 domain-containing protein</fullName>
    </recommendedName>
</protein>
<evidence type="ECO:0008006" key="4">
    <source>
        <dbReference type="Google" id="ProtNLM"/>
    </source>
</evidence>
<feature type="chain" id="PRO_5032842048" description="DUF4893 domain-containing protein" evidence="1">
    <location>
        <begin position="22"/>
        <end position="211"/>
    </location>
</feature>
<reference evidence="2 3" key="1">
    <citation type="submission" date="2020-08" db="EMBL/GenBank/DDBJ databases">
        <title>Genomic Encyclopedia of Type Strains, Phase IV (KMG-IV): sequencing the most valuable type-strain genomes for metagenomic binning, comparative biology and taxonomic classification.</title>
        <authorList>
            <person name="Goeker M."/>
        </authorList>
    </citation>
    <scope>NUCLEOTIDE SEQUENCE [LARGE SCALE GENOMIC DNA]</scope>
    <source>
        <strain evidence="2 3">DSM 26736</strain>
    </source>
</reference>
<keyword evidence="3" id="KW-1185">Reference proteome</keyword>
<evidence type="ECO:0000313" key="3">
    <source>
        <dbReference type="Proteomes" id="UP000527143"/>
    </source>
</evidence>
<name>A0A840YHR4_9SPHN</name>
<evidence type="ECO:0000256" key="1">
    <source>
        <dbReference type="SAM" id="SignalP"/>
    </source>
</evidence>
<dbReference type="Proteomes" id="UP000527143">
    <property type="component" value="Unassembled WGS sequence"/>
</dbReference>
<accession>A0A840YHR4</accession>
<feature type="signal peptide" evidence="1">
    <location>
        <begin position="1"/>
        <end position="21"/>
    </location>
</feature>
<evidence type="ECO:0000313" key="2">
    <source>
        <dbReference type="EMBL" id="MBB5711559.1"/>
    </source>
</evidence>
<comment type="caution">
    <text evidence="2">The sequence shown here is derived from an EMBL/GenBank/DDBJ whole genome shotgun (WGS) entry which is preliminary data.</text>
</comment>
<dbReference type="RefSeq" id="WP_184088556.1">
    <property type="nucleotide sequence ID" value="NZ_JACIJF010000008.1"/>
</dbReference>
<sequence length="211" mass="22721">MVRRNGFLLLLPLIAGLSACAGHKRPATIATVEEVEPPVTWRTTIADNDRLTLETLPQRLAGFGAKVPTRQRQAQAPLLDPSVALDHATLPPGAYHCRALRVARAAIRKGKPDFCHVSGESDGLGFVKQTGTAPTAGYLYPDGDRYVFLGAKQRRAGENALAYGTNQAADVVGVVERVGNFRWRMAVAGAAPGQFELYELTPVPPEQQPRG</sequence>
<keyword evidence="1" id="KW-0732">Signal</keyword>
<dbReference type="Pfam" id="PF16233">
    <property type="entry name" value="DUF4893"/>
    <property type="match status" value="1"/>
</dbReference>
<dbReference type="AlphaFoldDB" id="A0A840YHR4"/>